<dbReference type="Proteomes" id="UP000789366">
    <property type="component" value="Unassembled WGS sequence"/>
</dbReference>
<protein>
    <submittedName>
        <fullName evidence="1">14856_t:CDS:1</fullName>
    </submittedName>
</protein>
<gene>
    <name evidence="1" type="ORF">SPELUC_LOCUS17072</name>
</gene>
<organism evidence="1 2">
    <name type="scientific">Cetraspora pellucida</name>
    <dbReference type="NCBI Taxonomy" id="1433469"/>
    <lineage>
        <taxon>Eukaryota</taxon>
        <taxon>Fungi</taxon>
        <taxon>Fungi incertae sedis</taxon>
        <taxon>Mucoromycota</taxon>
        <taxon>Glomeromycotina</taxon>
        <taxon>Glomeromycetes</taxon>
        <taxon>Diversisporales</taxon>
        <taxon>Gigasporaceae</taxon>
        <taxon>Cetraspora</taxon>
    </lineage>
</organism>
<keyword evidence="2" id="KW-1185">Reference proteome</keyword>
<evidence type="ECO:0000313" key="2">
    <source>
        <dbReference type="Proteomes" id="UP000789366"/>
    </source>
</evidence>
<sequence length="121" mass="13482">EDNYTIWDTSKYDAGFGVKKSNDKSEKIKNIELLRKKKMDGELAKLIGLPLIYTGTTGDNVKYIDIVGLVEKKNSKENPQTIYPEHGGKIKINNTINSLGTKTKSINKVGSSLKLLKINIL</sequence>
<accession>A0ACA9RF63</accession>
<reference evidence="1" key="1">
    <citation type="submission" date="2021-06" db="EMBL/GenBank/DDBJ databases">
        <authorList>
            <person name="Kallberg Y."/>
            <person name="Tangrot J."/>
            <person name="Rosling A."/>
        </authorList>
    </citation>
    <scope>NUCLEOTIDE SEQUENCE</scope>
    <source>
        <strain evidence="1">28 12/20/2015</strain>
    </source>
</reference>
<feature type="non-terminal residue" evidence="1">
    <location>
        <position position="1"/>
    </location>
</feature>
<proteinExistence type="predicted"/>
<feature type="non-terminal residue" evidence="1">
    <location>
        <position position="121"/>
    </location>
</feature>
<comment type="caution">
    <text evidence="1">The sequence shown here is derived from an EMBL/GenBank/DDBJ whole genome shotgun (WGS) entry which is preliminary data.</text>
</comment>
<evidence type="ECO:0000313" key="1">
    <source>
        <dbReference type="EMBL" id="CAG8789151.1"/>
    </source>
</evidence>
<dbReference type="EMBL" id="CAJVPW010067363">
    <property type="protein sequence ID" value="CAG8789151.1"/>
    <property type="molecule type" value="Genomic_DNA"/>
</dbReference>
<name>A0ACA9RF63_9GLOM</name>